<proteinExistence type="predicted"/>
<dbReference type="Proteomes" id="UP001230649">
    <property type="component" value="Unassembled WGS sequence"/>
</dbReference>
<organism evidence="1 2">
    <name type="scientific">Naganishia adeliensis</name>
    <dbReference type="NCBI Taxonomy" id="92952"/>
    <lineage>
        <taxon>Eukaryota</taxon>
        <taxon>Fungi</taxon>
        <taxon>Dikarya</taxon>
        <taxon>Basidiomycota</taxon>
        <taxon>Agaricomycotina</taxon>
        <taxon>Tremellomycetes</taxon>
        <taxon>Filobasidiales</taxon>
        <taxon>Filobasidiaceae</taxon>
        <taxon>Naganishia</taxon>
    </lineage>
</organism>
<protein>
    <submittedName>
        <fullName evidence="1">Uncharacterized protein</fullName>
    </submittedName>
</protein>
<dbReference type="EMBL" id="JASBWS010000047">
    <property type="protein sequence ID" value="KAJ9105751.1"/>
    <property type="molecule type" value="Genomic_DNA"/>
</dbReference>
<reference evidence="1" key="1">
    <citation type="submission" date="2023-04" db="EMBL/GenBank/DDBJ databases">
        <title>Draft Genome sequencing of Naganishia species isolated from polar environments using Oxford Nanopore Technology.</title>
        <authorList>
            <person name="Leo P."/>
            <person name="Venkateswaran K."/>
        </authorList>
    </citation>
    <scope>NUCLEOTIDE SEQUENCE</scope>
    <source>
        <strain evidence="1">MNA-CCFEE 5262</strain>
    </source>
</reference>
<evidence type="ECO:0000313" key="1">
    <source>
        <dbReference type="EMBL" id="KAJ9105751.1"/>
    </source>
</evidence>
<name>A0ACC2W3W6_9TREE</name>
<accession>A0ACC2W3W6</accession>
<sequence>MQLPPPHRRFHAKTILKTLIAIACLILVLARVQSISSIRQFLFDEEVQYGFPTLRDVTYQPKISLIGVWTGNEEPNYLTWFLESIARQPDEVELVVVQRGRNLGNFGGDVVARAKNIKVVKMSDDRWNISAADGDATSETDGGSTDISGTSGGTIRYGLSILRGEVFKAYIRPGVAWWGWCDFDTVMGRGHLTFFRNTPQAAERITAHPDFKTKEGWLGMRNFHHKLACRKLKTIGCSPKEASYSSYIVNNPDINFLTFDALPMKHYLAMTSDGVYSLQNGLEDPKRAALVAQRIADDKEGPQVISTPSTFSDQGRVRNITLVQGKYPAGALWFQPRHATHYEPIYGDGDPSFRNDDYLTYVYRLDGEVKERLEPVRRVEDRPDVMEEWLYLHWQEEKKKDWFLAIPAQAPGEDWILLTQGHERGGYWTFSEDGADRLSEQ</sequence>
<gene>
    <name evidence="1" type="ORF">QFC20_004238</name>
</gene>
<keyword evidence="2" id="KW-1185">Reference proteome</keyword>
<comment type="caution">
    <text evidence="1">The sequence shown here is derived from an EMBL/GenBank/DDBJ whole genome shotgun (WGS) entry which is preliminary data.</text>
</comment>
<evidence type="ECO:0000313" key="2">
    <source>
        <dbReference type="Proteomes" id="UP001230649"/>
    </source>
</evidence>